<evidence type="ECO:0000256" key="11">
    <source>
        <dbReference type="ARBA" id="ARBA00034617"/>
    </source>
</evidence>
<evidence type="ECO:0000256" key="7">
    <source>
        <dbReference type="ARBA" id="ARBA00022840"/>
    </source>
</evidence>
<evidence type="ECO:0000256" key="4">
    <source>
        <dbReference type="ARBA" id="ARBA00022801"/>
    </source>
</evidence>
<dbReference type="Gene3D" id="3.40.50.300">
    <property type="entry name" value="P-loop containing nucleotide triphosphate hydrolases"/>
    <property type="match status" value="4"/>
</dbReference>
<dbReference type="InterPro" id="IPR014017">
    <property type="entry name" value="DNA_helicase_UvrD-like_C"/>
</dbReference>
<keyword evidence="9 13" id="KW-0234">DNA repair</keyword>
<dbReference type="InterPro" id="IPR000212">
    <property type="entry name" value="DNA_helicase_UvrD/REP"/>
</dbReference>
<feature type="domain" description="UvrD-like helicase ATP-binding" evidence="15">
    <location>
        <begin position="1"/>
        <end position="476"/>
    </location>
</feature>
<comment type="similarity">
    <text evidence="13">Belongs to the helicase family. AddA subfamily.</text>
</comment>
<dbReference type="GO" id="GO:0016887">
    <property type="term" value="F:ATP hydrolysis activity"/>
    <property type="evidence" value="ECO:0007669"/>
    <property type="project" value="RHEA"/>
</dbReference>
<feature type="domain" description="UvrD-like helicase C-terminal" evidence="16">
    <location>
        <begin position="497"/>
        <end position="801"/>
    </location>
</feature>
<gene>
    <name evidence="13 17" type="primary">addA</name>
    <name evidence="17" type="ORF">CEY16_00685</name>
</gene>
<dbReference type="Pfam" id="PF13361">
    <property type="entry name" value="UvrD_C"/>
    <property type="match status" value="1"/>
</dbReference>
<dbReference type="CDD" id="cd17932">
    <property type="entry name" value="DEXQc_UvrD"/>
    <property type="match status" value="1"/>
</dbReference>
<name>A0A2I0QVF9_9BACI</name>
<comment type="catalytic activity">
    <reaction evidence="12 13">
        <text>ATP + H2O = ADP + phosphate + H(+)</text>
        <dbReference type="Rhea" id="RHEA:13065"/>
        <dbReference type="ChEBI" id="CHEBI:15377"/>
        <dbReference type="ChEBI" id="CHEBI:15378"/>
        <dbReference type="ChEBI" id="CHEBI:30616"/>
        <dbReference type="ChEBI" id="CHEBI:43474"/>
        <dbReference type="ChEBI" id="CHEBI:456216"/>
        <dbReference type="EC" id="5.6.2.4"/>
    </reaction>
</comment>
<dbReference type="OrthoDB" id="9810135at2"/>
<keyword evidence="2 13" id="KW-0547">Nucleotide-binding</keyword>
<dbReference type="PANTHER" id="PTHR11070:SF48">
    <property type="entry name" value="ATP-DEPENDENT HELICASE_NUCLEASE SUBUNIT A"/>
    <property type="match status" value="1"/>
</dbReference>
<dbReference type="EMBL" id="PJNH01000001">
    <property type="protein sequence ID" value="PKR78308.1"/>
    <property type="molecule type" value="Genomic_DNA"/>
</dbReference>
<evidence type="ECO:0000256" key="2">
    <source>
        <dbReference type="ARBA" id="ARBA00022741"/>
    </source>
</evidence>
<dbReference type="InterPro" id="IPR014016">
    <property type="entry name" value="UvrD-like_ATP-bd"/>
</dbReference>
<dbReference type="GO" id="GO:0000724">
    <property type="term" value="P:double-strand break repair via homologous recombination"/>
    <property type="evidence" value="ECO:0007669"/>
    <property type="project" value="UniProtKB-UniRule"/>
</dbReference>
<comment type="cofactor">
    <cofactor evidence="13">
        <name>Mg(2+)</name>
        <dbReference type="ChEBI" id="CHEBI:18420"/>
    </cofactor>
</comment>
<evidence type="ECO:0000313" key="17">
    <source>
        <dbReference type="EMBL" id="PKR78308.1"/>
    </source>
</evidence>
<dbReference type="PROSITE" id="PS51198">
    <property type="entry name" value="UVRD_HELICASE_ATP_BIND"/>
    <property type="match status" value="1"/>
</dbReference>
<dbReference type="Proteomes" id="UP000243524">
    <property type="component" value="Unassembled WGS sequence"/>
</dbReference>
<dbReference type="HAMAP" id="MF_01451">
    <property type="entry name" value="AddA"/>
    <property type="match status" value="1"/>
</dbReference>
<evidence type="ECO:0000313" key="18">
    <source>
        <dbReference type="Proteomes" id="UP000243524"/>
    </source>
</evidence>
<dbReference type="InterPro" id="IPR014152">
    <property type="entry name" value="AddA"/>
</dbReference>
<dbReference type="AlphaFoldDB" id="A0A2I0QVF9"/>
<organism evidence="17 18">
    <name type="scientific">Halalkalibacillus sediminis</name>
    <dbReference type="NCBI Taxonomy" id="2018042"/>
    <lineage>
        <taxon>Bacteria</taxon>
        <taxon>Bacillati</taxon>
        <taxon>Bacillota</taxon>
        <taxon>Bacilli</taxon>
        <taxon>Bacillales</taxon>
        <taxon>Bacillaceae</taxon>
        <taxon>Halalkalibacillus</taxon>
    </lineage>
</organism>
<evidence type="ECO:0000256" key="10">
    <source>
        <dbReference type="ARBA" id="ARBA00023235"/>
    </source>
</evidence>
<dbReference type="NCBIfam" id="TIGR02785">
    <property type="entry name" value="addA_Gpos"/>
    <property type="match status" value="1"/>
</dbReference>
<dbReference type="EC" id="3.1.-.-" evidence="13"/>
<evidence type="ECO:0000256" key="3">
    <source>
        <dbReference type="ARBA" id="ARBA00022763"/>
    </source>
</evidence>
<comment type="catalytic activity">
    <reaction evidence="11 13">
        <text>Couples ATP hydrolysis with the unwinding of duplex DNA by translocating in the 3'-5' direction.</text>
        <dbReference type="EC" id="5.6.2.4"/>
    </reaction>
</comment>
<sequence>MKWTDEQQLAIDEDGKDILVAAAAGSGKTAVLVERIIQKMLREDEPYNIDEMLVVTFTNAAAQEMRTRVGAALEKSLQANPSSFHLKKQLSLIQRANISTLHSFCMEVVRKYSYQLDLDPNFRILDDIEADLLRTDIMQEILEEWYGKSEEEQNSFYKLVDSFSSDRDDAEVESLILKVYEFSMQNPWPIEWLDQLEESYTIGEDSTLDDLVWMPVVRDDLHESLEAIRFDIEQALSIAQDVDGPYHYAETLEADLQQVLAIQESLKSPWDKLSVTVQENASFGKLSGKKAECNEDLKEAVKDIRKRYKDRMQKLKERWFERRQESLLEDLNHLKPLIHQLVILVKEFHERFRKAKADDAMVDFSDLEHYCLKILLSDSAKPDQLIGSEVAHQYQNQFREVLIDEYQDTNLVQETILQLLTQGNHAGQLFMVGDVKQSIYRFRHAEPTLFMNKYKMFQQPEHNSLRIDLARNFRSRKEVLDGTNYIFRQLLDERVGEMEYEEDAELIYSNRVYDTLTDTDVDAEVQIISRENIEDESVSDDWKYLEKAQLEARTYAEKIQSWIGTDDSKPMTIIDKETGQQRSMQYRDIVILMRSMTWAGVIVEELKQMGIPVYAELSAGYLDAIEIQVMINVLKTIDNPQQDIPLASVLKSPIVQISEDDLAKIRLAGKKESFYQAMKNYVIGGEDEQLIRRLERFLSQLDGWRKEAQYGALSQLIWHIYQETGYFEFVGGTPGGKQRQANLRALYDRARTYENSSYRGLFRFLRFIERMEERGEDLAAARALGEQEDVVRIMTIHKSKGLEFPAVILGASDKNFNKKDIQSKFLLHKDLGFGSKYMNLDKRIMYSTFPMEALKVAMTREMLAEEMRVLYVALTRAKEKLCIVGTVNDWDKRLEKWNEVLSHREWVLPPHSRTDQATYLNWIGLSLARHHSAEMIHQQQLRSEVPKNITLDDSKWQIHVRHASELMNPDWVTATRDENLRQAITEWREELLPKRSSNFSEVDRRLTFSYPYSNSMKKRAKQTVTELKRLREVPDDYTSTDLIRKQSKSSLSRPRFMQSDPSQLKANEVGSAMHTVMQHIDFNRSWDAQELDEFISGLVWKEILRDEEAEVIDKQAIIDFFQSELGPLIGQATRMERELPFTMQLQASEIYPDWDGQEEEAVLVQGVIDCLIQTDQGWYLIDYKTDHILGAVTEEKRQELQDRYNVQVELYQRAVESIWNIELEGVYLYFFDKNLVIKN</sequence>
<dbReference type="PROSITE" id="PS51217">
    <property type="entry name" value="UVRD_HELICASE_CTER"/>
    <property type="match status" value="1"/>
</dbReference>
<evidence type="ECO:0000256" key="6">
    <source>
        <dbReference type="ARBA" id="ARBA00022839"/>
    </source>
</evidence>
<evidence type="ECO:0000256" key="14">
    <source>
        <dbReference type="PROSITE-ProRule" id="PRU00560"/>
    </source>
</evidence>
<keyword evidence="3 13" id="KW-0227">DNA damage</keyword>
<dbReference type="GO" id="GO:0005524">
    <property type="term" value="F:ATP binding"/>
    <property type="evidence" value="ECO:0007669"/>
    <property type="project" value="UniProtKB-UniRule"/>
</dbReference>
<dbReference type="EC" id="5.6.2.4" evidence="13"/>
<evidence type="ECO:0000256" key="5">
    <source>
        <dbReference type="ARBA" id="ARBA00022806"/>
    </source>
</evidence>
<dbReference type="SUPFAM" id="SSF52980">
    <property type="entry name" value="Restriction endonuclease-like"/>
    <property type="match status" value="1"/>
</dbReference>
<comment type="function">
    <text evidence="13">The heterodimer acts as both an ATP-dependent DNA helicase and an ATP-dependent, dual-direction single-stranded exonuclease. Recognizes the chi site generating a DNA molecule suitable for the initiation of homologous recombination. The AddA nuclease domain is required for chi fragment generation; this subunit has the helicase and 3' -&gt; 5' nuclease activities.</text>
</comment>
<evidence type="ECO:0000259" key="16">
    <source>
        <dbReference type="PROSITE" id="PS51217"/>
    </source>
</evidence>
<dbReference type="SUPFAM" id="SSF52540">
    <property type="entry name" value="P-loop containing nucleoside triphosphate hydrolases"/>
    <property type="match status" value="1"/>
</dbReference>
<dbReference type="InterPro" id="IPR027417">
    <property type="entry name" value="P-loop_NTPase"/>
</dbReference>
<protein>
    <recommendedName>
        <fullName evidence="13">ATP-dependent helicase/nuclease subunit A</fullName>
        <ecNumber evidence="13">3.1.-.-</ecNumber>
        <ecNumber evidence="13">5.6.2.4</ecNumber>
    </recommendedName>
    <alternativeName>
        <fullName evidence="13">ATP-dependent helicase/nuclease AddA</fullName>
    </alternativeName>
    <alternativeName>
        <fullName evidence="13">DNA 3'-5' helicase AddA</fullName>
    </alternativeName>
</protein>
<keyword evidence="1 13" id="KW-0540">Nuclease</keyword>
<dbReference type="GO" id="GO:0005829">
    <property type="term" value="C:cytosol"/>
    <property type="evidence" value="ECO:0007669"/>
    <property type="project" value="TreeGrafter"/>
</dbReference>
<dbReference type="InterPro" id="IPR038726">
    <property type="entry name" value="PDDEXK_AddAB-type"/>
</dbReference>
<keyword evidence="6 13" id="KW-0269">Exonuclease</keyword>
<keyword evidence="8 13" id="KW-0238">DNA-binding</keyword>
<dbReference type="InterPro" id="IPR011335">
    <property type="entry name" value="Restrct_endonuc-II-like"/>
</dbReference>
<evidence type="ECO:0000256" key="12">
    <source>
        <dbReference type="ARBA" id="ARBA00048988"/>
    </source>
</evidence>
<dbReference type="RefSeq" id="WP_101330052.1">
    <property type="nucleotide sequence ID" value="NZ_PJNH01000001.1"/>
</dbReference>
<reference evidence="17 18" key="1">
    <citation type="submission" date="2017-06" db="EMBL/GenBank/DDBJ databases">
        <title>the draft geome sequence of Illustriluteabacillus marina B3227.</title>
        <authorList>
            <person name="He R.-H."/>
            <person name="Du Z.-J."/>
        </authorList>
    </citation>
    <scope>NUCLEOTIDE SEQUENCE [LARGE SCALE GENOMIC DNA]</scope>
    <source>
        <strain evidence="17 18">B3227</strain>
    </source>
</reference>
<evidence type="ECO:0000256" key="8">
    <source>
        <dbReference type="ARBA" id="ARBA00023125"/>
    </source>
</evidence>
<keyword evidence="10 13" id="KW-0413">Isomerase</keyword>
<dbReference type="PANTHER" id="PTHR11070">
    <property type="entry name" value="UVRD / RECB / PCRA DNA HELICASE FAMILY MEMBER"/>
    <property type="match status" value="1"/>
</dbReference>
<dbReference type="Gene3D" id="3.90.320.10">
    <property type="match status" value="1"/>
</dbReference>
<dbReference type="Pfam" id="PF00580">
    <property type="entry name" value="UvrD-helicase"/>
    <property type="match status" value="1"/>
</dbReference>
<dbReference type="FunFam" id="3.40.50.300:FF:001236">
    <property type="entry name" value="ATP-dependent helicase/nuclease subunit A"/>
    <property type="match status" value="1"/>
</dbReference>
<dbReference type="GO" id="GO:0033202">
    <property type="term" value="C:DNA helicase complex"/>
    <property type="evidence" value="ECO:0007669"/>
    <property type="project" value="TreeGrafter"/>
</dbReference>
<comment type="subunit">
    <text evidence="13">Heterodimer of AddA and AddB/RexB.</text>
</comment>
<dbReference type="InterPro" id="IPR011604">
    <property type="entry name" value="PDDEXK-like_dom_sf"/>
</dbReference>
<evidence type="ECO:0000256" key="1">
    <source>
        <dbReference type="ARBA" id="ARBA00022722"/>
    </source>
</evidence>
<keyword evidence="4 13" id="KW-0378">Hydrolase</keyword>
<keyword evidence="5 13" id="KW-0347">Helicase</keyword>
<dbReference type="GO" id="GO:0008408">
    <property type="term" value="F:3'-5' exonuclease activity"/>
    <property type="evidence" value="ECO:0007669"/>
    <property type="project" value="UniProtKB-UniRule"/>
</dbReference>
<comment type="caution">
    <text evidence="17">The sequence shown here is derived from an EMBL/GenBank/DDBJ whole genome shotgun (WGS) entry which is preliminary data.</text>
</comment>
<evidence type="ECO:0000256" key="9">
    <source>
        <dbReference type="ARBA" id="ARBA00023204"/>
    </source>
</evidence>
<dbReference type="Pfam" id="PF12705">
    <property type="entry name" value="PDDEXK_1"/>
    <property type="match status" value="1"/>
</dbReference>
<proteinExistence type="inferred from homology"/>
<accession>A0A2I0QVF9</accession>
<dbReference type="GO" id="GO:0003690">
    <property type="term" value="F:double-stranded DNA binding"/>
    <property type="evidence" value="ECO:0007669"/>
    <property type="project" value="UniProtKB-UniRule"/>
</dbReference>
<evidence type="ECO:0000259" key="15">
    <source>
        <dbReference type="PROSITE" id="PS51198"/>
    </source>
</evidence>
<dbReference type="GO" id="GO:0043138">
    <property type="term" value="F:3'-5' DNA helicase activity"/>
    <property type="evidence" value="ECO:0007669"/>
    <property type="project" value="UniProtKB-UniRule"/>
</dbReference>
<evidence type="ECO:0000256" key="13">
    <source>
        <dbReference type="HAMAP-Rule" id="MF_01451"/>
    </source>
</evidence>
<feature type="binding site" evidence="14">
    <location>
        <begin position="22"/>
        <end position="29"/>
    </location>
    <ligand>
        <name>ATP</name>
        <dbReference type="ChEBI" id="CHEBI:30616"/>
    </ligand>
</feature>
<keyword evidence="7 13" id="KW-0067">ATP-binding</keyword>
<keyword evidence="18" id="KW-1185">Reference proteome</keyword>